<organism evidence="2">
    <name type="scientific">candidate division WOR-3 bacterium</name>
    <dbReference type="NCBI Taxonomy" id="2052148"/>
    <lineage>
        <taxon>Bacteria</taxon>
        <taxon>Bacteria division WOR-3</taxon>
    </lineage>
</organism>
<accession>A0A7C6A8P8</accession>
<keyword evidence="1" id="KW-0472">Membrane</keyword>
<feature type="transmembrane region" description="Helical" evidence="1">
    <location>
        <begin position="140"/>
        <end position="163"/>
    </location>
</feature>
<proteinExistence type="predicted"/>
<protein>
    <recommendedName>
        <fullName evidence="3">PrsW family intramembrane metalloprotease</fullName>
    </recommendedName>
</protein>
<name>A0A7C6A8P8_UNCW3</name>
<feature type="transmembrane region" description="Helical" evidence="1">
    <location>
        <begin position="201"/>
        <end position="227"/>
    </location>
</feature>
<feature type="transmembrane region" description="Helical" evidence="1">
    <location>
        <begin position="239"/>
        <end position="258"/>
    </location>
</feature>
<feature type="transmembrane region" description="Helical" evidence="1">
    <location>
        <begin position="175"/>
        <end position="194"/>
    </location>
</feature>
<sequence length="286" mass="33010">MPLSYYFVFHHKGNLNKIPARIWAIAGFIAFIFFPIFLFRKHWEKAMVFAKNTFWFVAGVAQMDNNFWETLAKLLTLLVLLALNHKNNPEIYKRKSSSTQRGFAPLNPRKDFFLKPGEMRGFPSSILGYWVGLGYGIGEAITLSIIGFFPVLNRIFGIALFMYFTTWHTVWERAYAVQIHAIIGALVGIGFYHWSGLGKKFWLLFFFILGVLYHELVDGLVLVMMYYPNLKFAKFLGSHFLSITLPVLLVIGYFILLISYRASRSILITVQNQVNPIRVTTQEVKI</sequence>
<comment type="caution">
    <text evidence="2">The sequence shown here is derived from an EMBL/GenBank/DDBJ whole genome shotgun (WGS) entry which is preliminary data.</text>
</comment>
<feature type="transmembrane region" description="Helical" evidence="1">
    <location>
        <begin position="20"/>
        <end position="39"/>
    </location>
</feature>
<dbReference type="EMBL" id="DTLI01000084">
    <property type="protein sequence ID" value="HHS51891.1"/>
    <property type="molecule type" value="Genomic_DNA"/>
</dbReference>
<gene>
    <name evidence="2" type="ORF">ENW73_03345</name>
</gene>
<keyword evidence="1" id="KW-1133">Transmembrane helix</keyword>
<keyword evidence="1" id="KW-0812">Transmembrane</keyword>
<evidence type="ECO:0008006" key="3">
    <source>
        <dbReference type="Google" id="ProtNLM"/>
    </source>
</evidence>
<reference evidence="2" key="1">
    <citation type="journal article" date="2020" name="mSystems">
        <title>Genome- and Community-Level Interaction Insights into Carbon Utilization and Element Cycling Functions of Hydrothermarchaeota in Hydrothermal Sediment.</title>
        <authorList>
            <person name="Zhou Z."/>
            <person name="Liu Y."/>
            <person name="Xu W."/>
            <person name="Pan J."/>
            <person name="Luo Z.H."/>
            <person name="Li M."/>
        </authorList>
    </citation>
    <scope>NUCLEOTIDE SEQUENCE [LARGE SCALE GENOMIC DNA]</scope>
    <source>
        <strain evidence="2">SpSt-876</strain>
    </source>
</reference>
<evidence type="ECO:0000313" key="2">
    <source>
        <dbReference type="EMBL" id="HHS51891.1"/>
    </source>
</evidence>
<dbReference type="AlphaFoldDB" id="A0A7C6A8P8"/>
<evidence type="ECO:0000256" key="1">
    <source>
        <dbReference type="SAM" id="Phobius"/>
    </source>
</evidence>